<dbReference type="eggNOG" id="arCOG06399">
    <property type="taxonomic scope" value="Archaea"/>
</dbReference>
<feature type="transmembrane region" description="Helical" evidence="1">
    <location>
        <begin position="265"/>
        <end position="282"/>
    </location>
</feature>
<keyword evidence="1" id="KW-1133">Transmembrane helix</keyword>
<sequence length="334" mass="35561">MKKALTLYGIAVVAYGALFLALAIVEEVLMRGIWMPFDIASYYGLASSAVPRIYAILGDGAPSSLLLFDTGALSGYRVFIVGIICLACALLTMEMGRRPYGSVAGFLAGLLFTMNMALAQGHLTIGDSLALLFALLSAYSMVWSGKYALSGFLTGLAACFKPLMLLLLPVTMAIMWRKGEMRPAFALIVAAALPLLAVAATAFVLYGNSTLAMAADSGFEAVGFLTDEGYRPPDPLMAVAGIALSACMLTSMFPLALLGFSRSHGLLEEYCLAVGLCFILAIPLKQYLQYWFIALPFLALLCAGAFKAPEKASMDTYAAEKQALSSLAPVIRDR</sequence>
<keyword evidence="3" id="KW-1185">Reference proteome</keyword>
<feature type="transmembrane region" description="Helical" evidence="1">
    <location>
        <begin position="236"/>
        <end position="258"/>
    </location>
</feature>
<keyword evidence="1" id="KW-0812">Transmembrane</keyword>
<evidence type="ECO:0008006" key="4">
    <source>
        <dbReference type="Google" id="ProtNLM"/>
    </source>
</evidence>
<dbReference type="Proteomes" id="UP000005233">
    <property type="component" value="Chromosome"/>
</dbReference>
<feature type="transmembrane region" description="Helical" evidence="1">
    <location>
        <begin position="75"/>
        <end position="93"/>
    </location>
</feature>
<accession>H8I6W0</accession>
<feature type="transmembrane region" description="Helical" evidence="1">
    <location>
        <begin position="6"/>
        <end position="25"/>
    </location>
</feature>
<feature type="transmembrane region" description="Helical" evidence="1">
    <location>
        <begin position="99"/>
        <end position="118"/>
    </location>
</feature>
<feature type="transmembrane region" description="Helical" evidence="1">
    <location>
        <begin position="288"/>
        <end position="306"/>
    </location>
</feature>
<evidence type="ECO:0000313" key="3">
    <source>
        <dbReference type="Proteomes" id="UP000005233"/>
    </source>
</evidence>
<gene>
    <name evidence="2" type="ordered locus">Mtc_0666</name>
</gene>
<dbReference type="AlphaFoldDB" id="H8I6W0"/>
<reference evidence="2 3" key="1">
    <citation type="journal article" date="2012" name="J. Bacteriol.">
        <title>Complete genome sequence of a thermophilic methanogen, Methanocella conradii HZ254, isolated from Chinese rice field soil.</title>
        <authorList>
            <person name="Lu Z."/>
            <person name="Lu Y."/>
        </authorList>
    </citation>
    <scope>NUCLEOTIDE SEQUENCE [LARGE SCALE GENOMIC DNA]</scope>
    <source>
        <strain evidence="3">DSM 24694 / JCM 17849 / CGMCC 1.5162 / HZ254</strain>
    </source>
</reference>
<dbReference type="GeneID" id="11970559"/>
<dbReference type="STRING" id="1041930.Mtc_0666"/>
<dbReference type="HOGENOM" id="CLU_830570_0_0_2"/>
<feature type="transmembrane region" description="Helical" evidence="1">
    <location>
        <begin position="184"/>
        <end position="206"/>
    </location>
</feature>
<protein>
    <recommendedName>
        <fullName evidence="4">DUF2029 domain-containing protein</fullName>
    </recommendedName>
</protein>
<dbReference type="KEGG" id="mez:Mtc_0666"/>
<proteinExistence type="predicted"/>
<feature type="transmembrane region" description="Helical" evidence="1">
    <location>
        <begin position="149"/>
        <end position="172"/>
    </location>
</feature>
<dbReference type="RefSeq" id="WP_014405269.1">
    <property type="nucleotide sequence ID" value="NC_017034.1"/>
</dbReference>
<evidence type="ECO:0000313" key="2">
    <source>
        <dbReference type="EMBL" id="AFC99430.1"/>
    </source>
</evidence>
<evidence type="ECO:0000256" key="1">
    <source>
        <dbReference type="SAM" id="Phobius"/>
    </source>
</evidence>
<name>H8I6W0_METCZ</name>
<keyword evidence="1" id="KW-0472">Membrane</keyword>
<dbReference type="EMBL" id="CP003243">
    <property type="protein sequence ID" value="AFC99430.1"/>
    <property type="molecule type" value="Genomic_DNA"/>
</dbReference>
<organism evidence="2 3">
    <name type="scientific">Methanocella conradii (strain DSM 24694 / JCM 17849 / CGMCC 1.5162 / HZ254)</name>
    <dbReference type="NCBI Taxonomy" id="1041930"/>
    <lineage>
        <taxon>Archaea</taxon>
        <taxon>Methanobacteriati</taxon>
        <taxon>Methanobacteriota</taxon>
        <taxon>Stenosarchaea group</taxon>
        <taxon>Methanomicrobia</taxon>
        <taxon>Methanocellales</taxon>
        <taxon>Methanocellaceae</taxon>
        <taxon>Methanocella</taxon>
    </lineage>
</organism>
<dbReference type="OrthoDB" id="378600at2157"/>